<evidence type="ECO:0000256" key="1">
    <source>
        <dbReference type="SAM" id="MobiDB-lite"/>
    </source>
</evidence>
<reference evidence="2" key="1">
    <citation type="submission" date="2019-11" db="EMBL/GenBank/DDBJ databases">
        <title>Leishmania tarentolae CDS.</title>
        <authorList>
            <person name="Goto Y."/>
            <person name="Yamagishi J."/>
        </authorList>
    </citation>
    <scope>NUCLEOTIDE SEQUENCE [LARGE SCALE GENOMIC DNA]</scope>
    <source>
        <strain evidence="2">Parrot Tar II</strain>
    </source>
</reference>
<dbReference type="EMBL" id="BLBS01000056">
    <property type="protein sequence ID" value="GET92661.1"/>
    <property type="molecule type" value="Genomic_DNA"/>
</dbReference>
<protein>
    <submittedName>
        <fullName evidence="2">Uncharacterized protein</fullName>
    </submittedName>
</protein>
<dbReference type="Proteomes" id="UP000419144">
    <property type="component" value="Unassembled WGS sequence"/>
</dbReference>
<gene>
    <name evidence="2" type="ORF">LtaPh_3516100</name>
</gene>
<dbReference type="OrthoDB" id="265671at2759"/>
<comment type="caution">
    <text evidence="2">The sequence shown here is derived from an EMBL/GenBank/DDBJ whole genome shotgun (WGS) entry which is preliminary data.</text>
</comment>
<accession>A0A640KTR2</accession>
<proteinExistence type="predicted"/>
<name>A0A640KTR2_LEITA</name>
<evidence type="ECO:0000313" key="2">
    <source>
        <dbReference type="EMBL" id="GET92661.1"/>
    </source>
</evidence>
<keyword evidence="3" id="KW-1185">Reference proteome</keyword>
<feature type="compositionally biased region" description="Polar residues" evidence="1">
    <location>
        <begin position="935"/>
        <end position="953"/>
    </location>
</feature>
<feature type="region of interest" description="Disordered" evidence="1">
    <location>
        <begin position="935"/>
        <end position="961"/>
    </location>
</feature>
<organism evidence="2 3">
    <name type="scientific">Leishmania tarentolae</name>
    <name type="common">Sauroleishmania tarentolae</name>
    <dbReference type="NCBI Taxonomy" id="5689"/>
    <lineage>
        <taxon>Eukaryota</taxon>
        <taxon>Discoba</taxon>
        <taxon>Euglenozoa</taxon>
        <taxon>Kinetoplastea</taxon>
        <taxon>Metakinetoplastina</taxon>
        <taxon>Trypanosomatida</taxon>
        <taxon>Trypanosomatidae</taxon>
        <taxon>Leishmaniinae</taxon>
        <taxon>Leishmania</taxon>
        <taxon>lizard Leishmania</taxon>
    </lineage>
</organism>
<sequence>MSSIGQQCPSSHAVLLLPVRSGGARGSTYLTAAPQHTATTCLSCFVELLQNGKSPPSVDVVHRGAVAIMEALVHNCPASEDGEGALFAWTYDWLTFHRDTDPDAILAFSEEMSPRHPRRMGSTLADALVALYTYVVRYGSHVSSGRLAAETEKAGARTTPGTAAGSLHNRGRDAEDYRWDVLIDLAQFLFSCWELLLGCVTTPLSRHAPLLHTSMEMPTSDKLSLQGCNAVFHCSQAGSLAPPILLGDTGDCVAEEDARQRCYCEGRHKETMQRLGSQENVAEVTTEFLHNVVRRVISEMFRAADDDAAGIAADHSRDPLRSPAAAATFLKLVQASPLLRRLVRSSPLLIRSLVRYLLPRLVSLHHRQKQQQLHHHTPGGPWGKGLVAATAIEALLSTLYAVSSPETLPMSTWSAQLLPAVASELSSRCCPSDCDVSPSSPLAESDGTTLLKTLCAVLQSCCEAYPSPLRLQTLRLLHLLSSSPTTRHALFSSYHGDEVSSMYSMHEEQPEPEGTAPAAAVVFSSQRTSVLDVAPHLLPLLLSGEGEEECVQLTCSVLQMILLHVQSERLTAPFPDQNNNTAHTKSTAIAGFGAAFEDDGFLGTANEVLGIKSLVHLAHHIKDYTIQALYSCTCRTGYALVGLLDRAASVVAGARALLQGASMGADNSVEHDDADVQWEQRQDWRVIFHVAEVDMALFDVLLKGPALHDALVQCNGAGGRDVVNDAQLVWDEVAGGIVSIASEERGAQLSLYSFLRCLDALATGMRSNVQGLWSNRLRQLMHELLERVNSHVPDMRWRPDDTAGAMRAFLALVISGAPYGNSNDEALATTAAPDAPDAVGKLLLRRMVEPQTLHLLTRVAAAYLPASCDLLLPLCVQLLEDVAYTGELIATHCPPPSGYPTMMSASVEESQCLLRIATFLISNQRENWATLAPSFTSTGRHTQNASNGASSPGQKPILPPYPMPVQPHMSPRILSSAGHLNGDGGRSGLLDILLSFYPEAPELLEARAELIHAFSRSHGTADARLELPAARGPMFMGAASLSEVARCASDLQASLLLSLSTLGCRPCVGQRELRVMLEGQCRVLCSRLQRISFSDPTRAPGALWSAEAEAAAEEDDVVDPVAAQRVSDRDGEENACLLFDALQKVFMLFVVRMLWYGGAESDPPQPCPSPLAQASATDTAADYFFSEAHTQALMMCVEDDVGLRDGLCQLLFDLHTQYRVDVCGFLTLLRNEEDHVPRHGPQQAQDLSPAMFAAAVLSVSLYNGDEPGRSTTQSGAVSPLSTFMRSLRSVHWLTGTSLRQVGVPFSVNLLLKSALRVAQKALLAIDHFPPTQEQLADVALDATAAPPVAIGSLNFVYGELVAQQHGVRNGALPVRCVVAQLDARENFLRSASRSSPDLALPICVLREHLVPFLLRTNSNNATHHNSLSMSVAAVEYSKMLLQLISVTLWPLAPATCTSVDAVLAEYAMSRARQILALTSAELTRTNGAARKLLYPLLQLVYLLLMRAHNVDVVRRYGTDLLLFAFRARKIAMACTSLIAFAEVEQGTVTVSDEGNAHVCVMASIVCIMTQQIATPRRKGATEDIVIGCAEGAARAASSGTAAACEEELEPPSRKHMPWYVWIPVFQYYQRLRTAVSGSANDHAAREKRRSTLQVLVSGVEYVMRLCGVSHLACCRHSSAHAEKKPDREERQAANILIDWCAELIFTTWRSGDDVNDARLKVTIVAARLIYLLFYRFPELAANSIWFNALVLSCMRQTQLPLLLGLPLATEGWLLAALIHTLPYVQHSCAYDDYVKGSVTRFLEKPEISTRVKLLPHLPPKEGGTEGAVRHVGACGGWADVSAAEPELSCVLRIFVAACRRYELSPQRLRSSSNLEVIVPLGLQFVDEAPIRGCHSVLEYAFPYSVPFTTAGEPPLLLIFRCFADQIYE</sequence>
<evidence type="ECO:0000313" key="3">
    <source>
        <dbReference type="Proteomes" id="UP000419144"/>
    </source>
</evidence>
<dbReference type="VEuPathDB" id="TriTrypDB:LtaPh_3516100"/>